<evidence type="ECO:0000256" key="1">
    <source>
        <dbReference type="SAM" id="Phobius"/>
    </source>
</evidence>
<evidence type="ECO:0000313" key="2">
    <source>
        <dbReference type="EMBL" id="AWB33577.1"/>
    </source>
</evidence>
<keyword evidence="1" id="KW-0472">Membrane</keyword>
<name>A0A2R4XIC5_9BURK</name>
<evidence type="ECO:0000313" key="3">
    <source>
        <dbReference type="Proteomes" id="UP000244571"/>
    </source>
</evidence>
<dbReference type="KEGG" id="boz:DBV39_07495"/>
<gene>
    <name evidence="2" type="ORF">DBV39_07495</name>
</gene>
<sequence length="76" mass="8283">MESAGIVGNCRDCYMRIQCERLQVMQFDKRNFMSNSIATLVRESIPGSLGAGVVVQVVSVITILVLTVVPSDHEAV</sequence>
<keyword evidence="1" id="KW-0812">Transmembrane</keyword>
<proteinExistence type="predicted"/>
<organism evidence="2 3">
    <name type="scientific">Orrella marina</name>
    <dbReference type="NCBI Taxonomy" id="2163011"/>
    <lineage>
        <taxon>Bacteria</taxon>
        <taxon>Pseudomonadati</taxon>
        <taxon>Pseudomonadota</taxon>
        <taxon>Betaproteobacteria</taxon>
        <taxon>Burkholderiales</taxon>
        <taxon>Alcaligenaceae</taxon>
        <taxon>Orrella</taxon>
    </lineage>
</organism>
<keyword evidence="3" id="KW-1185">Reference proteome</keyword>
<protein>
    <submittedName>
        <fullName evidence="2">Uncharacterized protein</fullName>
    </submittedName>
</protein>
<feature type="transmembrane region" description="Helical" evidence="1">
    <location>
        <begin position="49"/>
        <end position="69"/>
    </location>
</feature>
<keyword evidence="1" id="KW-1133">Transmembrane helix</keyword>
<dbReference type="AlphaFoldDB" id="A0A2R4XIC5"/>
<dbReference type="Proteomes" id="UP000244571">
    <property type="component" value="Chromosome"/>
</dbReference>
<accession>A0A2R4XIC5</accession>
<reference evidence="2 3" key="1">
    <citation type="submission" date="2018-04" db="EMBL/GenBank/DDBJ databases">
        <title>Bordetella sp. HZ20 isolated from seawater.</title>
        <authorList>
            <person name="Sun C."/>
        </authorList>
    </citation>
    <scope>NUCLEOTIDE SEQUENCE [LARGE SCALE GENOMIC DNA]</scope>
    <source>
        <strain evidence="2 3">HZ20</strain>
    </source>
</reference>
<dbReference type="EMBL" id="CP028901">
    <property type="protein sequence ID" value="AWB33577.1"/>
    <property type="molecule type" value="Genomic_DNA"/>
</dbReference>